<dbReference type="EMBL" id="UGJR01000002">
    <property type="protein sequence ID" value="STR40568.1"/>
    <property type="molecule type" value="Genomic_DNA"/>
</dbReference>
<gene>
    <name evidence="2" type="primary">csdB_1</name>
    <name evidence="2" type="ORF">NCTC11694_01725</name>
</gene>
<reference evidence="2 3" key="1">
    <citation type="submission" date="2018-06" db="EMBL/GenBank/DDBJ databases">
        <authorList>
            <consortium name="Pathogen Informatics"/>
            <person name="Doyle S."/>
        </authorList>
    </citation>
    <scope>NUCLEOTIDE SEQUENCE [LARGE SCALE GENOMIC DNA]</scope>
    <source>
        <strain evidence="2 3">NCTC11694</strain>
    </source>
</reference>
<sequence>MRLTIRCCWKKASTACGPKVAERRSRINLTVLEDLHGEQFLKAIDIVLEAVSDHCKRYAGLARNMAATESRESRRDELLAIAENCDIIAHEPPKTFWQALQLCYFIQLILQIESNGHSVSFGRMDQYLYPYYRRDVELAQSLDREHAIELLHCCWLKLLEVNKIRSGSHSKASAGSPLYQNVTIGGQNLVDGNAQDAVNPLSYAILESCGRLRSTQPNLSVRYHAGMSNDFLDACVQVIRCGFGMPAFNNDEIVIPEFNQAGD</sequence>
<dbReference type="PANTHER" id="PTHR43641:SF2">
    <property type="entry name" value="DEHYDRATASE YBIW-RELATED"/>
    <property type="match status" value="1"/>
</dbReference>
<dbReference type="GO" id="GO:0043722">
    <property type="term" value="F:4-hydroxyphenylacetate decarboxylase activity"/>
    <property type="evidence" value="ECO:0007669"/>
    <property type="project" value="UniProtKB-EC"/>
</dbReference>
<evidence type="ECO:0000313" key="2">
    <source>
        <dbReference type="EMBL" id="STR40568.1"/>
    </source>
</evidence>
<dbReference type="Pfam" id="PF02901">
    <property type="entry name" value="PFL-like"/>
    <property type="match status" value="1"/>
</dbReference>
<accession>A0A7H4LWP2</accession>
<keyword evidence="2" id="KW-0670">Pyruvate</keyword>
<evidence type="ECO:0000259" key="1">
    <source>
        <dbReference type="PROSITE" id="PS51554"/>
    </source>
</evidence>
<dbReference type="PANTHER" id="PTHR43641">
    <property type="entry name" value="FORMATE ACETYLTRANSFERASE 3-RELATED"/>
    <property type="match status" value="1"/>
</dbReference>
<keyword evidence="2" id="KW-0456">Lyase</keyword>
<evidence type="ECO:0000313" key="3">
    <source>
        <dbReference type="Proteomes" id="UP000255050"/>
    </source>
</evidence>
<dbReference type="InterPro" id="IPR004184">
    <property type="entry name" value="PFL_dom"/>
</dbReference>
<protein>
    <submittedName>
        <fullName evidence="2">Pyruvate formate-lyase</fullName>
        <ecNumber evidence="2">4.1.1.83</ecNumber>
    </submittedName>
</protein>
<dbReference type="InterPro" id="IPR051215">
    <property type="entry name" value="GRE"/>
</dbReference>
<dbReference type="EC" id="4.1.1.83" evidence="2"/>
<name>A0A7H4LWP2_9ENTR</name>
<organism evidence="2 3">
    <name type="scientific">Klebsiella michiganensis</name>
    <dbReference type="NCBI Taxonomy" id="1134687"/>
    <lineage>
        <taxon>Bacteria</taxon>
        <taxon>Pseudomonadati</taxon>
        <taxon>Pseudomonadota</taxon>
        <taxon>Gammaproteobacteria</taxon>
        <taxon>Enterobacterales</taxon>
        <taxon>Enterobacteriaceae</taxon>
        <taxon>Klebsiella/Raoultella group</taxon>
        <taxon>Klebsiella</taxon>
    </lineage>
</organism>
<proteinExistence type="predicted"/>
<dbReference type="GO" id="GO:0005829">
    <property type="term" value="C:cytosol"/>
    <property type="evidence" value="ECO:0007669"/>
    <property type="project" value="TreeGrafter"/>
</dbReference>
<dbReference type="Proteomes" id="UP000255050">
    <property type="component" value="Unassembled WGS sequence"/>
</dbReference>
<feature type="domain" description="PFL" evidence="1">
    <location>
        <begin position="1"/>
        <end position="263"/>
    </location>
</feature>
<dbReference type="SUPFAM" id="SSF51998">
    <property type="entry name" value="PFL-like glycyl radical enzymes"/>
    <property type="match status" value="1"/>
</dbReference>
<dbReference type="AlphaFoldDB" id="A0A7H4LWP2"/>
<comment type="caution">
    <text evidence="2">The sequence shown here is derived from an EMBL/GenBank/DDBJ whole genome shotgun (WGS) entry which is preliminary data.</text>
</comment>
<dbReference type="PROSITE" id="PS51554">
    <property type="entry name" value="PFL"/>
    <property type="match status" value="1"/>
</dbReference>
<dbReference type="Gene3D" id="3.20.70.20">
    <property type="match status" value="1"/>
</dbReference>